<name>A0A7J6KKQ1_PERCH</name>
<proteinExistence type="predicted"/>
<feature type="non-terminal residue" evidence="1">
    <location>
        <position position="1"/>
    </location>
</feature>
<keyword evidence="2" id="KW-1185">Reference proteome</keyword>
<protein>
    <submittedName>
        <fullName evidence="1">Uncharacterized protein</fullName>
    </submittedName>
</protein>
<evidence type="ECO:0000313" key="1">
    <source>
        <dbReference type="EMBL" id="KAF4647462.1"/>
    </source>
</evidence>
<accession>A0A7J6KKQ1</accession>
<organism evidence="1 2">
    <name type="scientific">Perkinsus chesapeaki</name>
    <name type="common">Clam parasite</name>
    <name type="synonym">Perkinsus andrewsi</name>
    <dbReference type="NCBI Taxonomy" id="330153"/>
    <lineage>
        <taxon>Eukaryota</taxon>
        <taxon>Sar</taxon>
        <taxon>Alveolata</taxon>
        <taxon>Perkinsozoa</taxon>
        <taxon>Perkinsea</taxon>
        <taxon>Perkinsida</taxon>
        <taxon>Perkinsidae</taxon>
        <taxon>Perkinsus</taxon>
    </lineage>
</organism>
<dbReference type="OrthoDB" id="329439at2759"/>
<dbReference type="EMBL" id="JAAPAO010002590">
    <property type="protein sequence ID" value="KAF4647462.1"/>
    <property type="molecule type" value="Genomic_DNA"/>
</dbReference>
<comment type="caution">
    <text evidence="1">The sequence shown here is derived from an EMBL/GenBank/DDBJ whole genome shotgun (WGS) entry which is preliminary data.</text>
</comment>
<dbReference type="Proteomes" id="UP000591131">
    <property type="component" value="Unassembled WGS sequence"/>
</dbReference>
<evidence type="ECO:0000313" key="2">
    <source>
        <dbReference type="Proteomes" id="UP000591131"/>
    </source>
</evidence>
<feature type="non-terminal residue" evidence="1">
    <location>
        <position position="114"/>
    </location>
</feature>
<gene>
    <name evidence="1" type="ORF">FOL47_004554</name>
</gene>
<sequence>IKYPVTFADFAMSGVTSAIMEGVKASFPGLFASRAGKTAGGIYRDCYSAYMSMQCASIFPMCTVPQCFVSMQASNVPVPGVGSVPLCAALCHNVLAQCPGFSLDDIGGPCDSSS</sequence>
<dbReference type="AlphaFoldDB" id="A0A7J6KKQ1"/>
<reference evidence="1 2" key="1">
    <citation type="submission" date="2020-04" db="EMBL/GenBank/DDBJ databases">
        <title>Perkinsus chesapeaki whole genome sequence.</title>
        <authorList>
            <person name="Bogema D.R."/>
        </authorList>
    </citation>
    <scope>NUCLEOTIDE SEQUENCE [LARGE SCALE GENOMIC DNA]</scope>
    <source>
        <strain evidence="1">ATCC PRA-425</strain>
    </source>
</reference>